<comment type="caution">
    <text evidence="10">Lacks conserved residue(s) required for the propagation of feature annotation.</text>
</comment>
<dbReference type="EMBL" id="PEXW01000013">
    <property type="protein sequence ID" value="PIS40950.1"/>
    <property type="molecule type" value="Genomic_DNA"/>
</dbReference>
<keyword evidence="7 10" id="KW-0472">Membrane</keyword>
<dbReference type="GO" id="GO:0051991">
    <property type="term" value="F:UDP-N-acetyl-D-glucosamine:N-acetylmuramoyl-L-alanyl-D-glutamyl-meso-2,6-diaminopimelyl-D-alanyl-D-alanine-diphosphoundecaprenol 4-beta-N-acetylglucosaminlytransferase activity"/>
    <property type="evidence" value="ECO:0007669"/>
    <property type="project" value="RHEA"/>
</dbReference>
<keyword evidence="2 10" id="KW-0132">Cell division</keyword>
<evidence type="ECO:0000256" key="3">
    <source>
        <dbReference type="ARBA" id="ARBA00022676"/>
    </source>
</evidence>
<dbReference type="Pfam" id="PF04101">
    <property type="entry name" value="Glyco_tran_28_C"/>
    <property type="match status" value="1"/>
</dbReference>
<feature type="binding site" evidence="10">
    <location>
        <position position="194"/>
    </location>
    <ligand>
        <name>UDP-N-acetyl-alpha-D-glucosamine</name>
        <dbReference type="ChEBI" id="CHEBI:57705"/>
    </ligand>
</feature>
<comment type="function">
    <text evidence="10">Cell wall formation. Catalyzes the transfer of a GlcNAc subunit on undecaprenyl-pyrophosphoryl-MurNAc-pentapeptide (lipid intermediate I) to form undecaprenyl-pyrophosphoryl-MurNAc-(pentapeptide)GlcNAc (lipid intermediate II).</text>
</comment>
<dbReference type="GO" id="GO:0009252">
    <property type="term" value="P:peptidoglycan biosynthetic process"/>
    <property type="evidence" value="ECO:0007669"/>
    <property type="project" value="UniProtKB-UniRule"/>
</dbReference>
<evidence type="ECO:0000256" key="1">
    <source>
        <dbReference type="ARBA" id="ARBA00022475"/>
    </source>
</evidence>
<gene>
    <name evidence="10" type="primary">murG</name>
    <name evidence="13" type="ORF">COT26_00535</name>
</gene>
<evidence type="ECO:0000256" key="2">
    <source>
        <dbReference type="ARBA" id="ARBA00022618"/>
    </source>
</evidence>
<feature type="domain" description="Glycosyltransferase family 28 N-terminal" evidence="11">
    <location>
        <begin position="3"/>
        <end position="139"/>
    </location>
</feature>
<evidence type="ECO:0000313" key="14">
    <source>
        <dbReference type="Proteomes" id="UP000236845"/>
    </source>
</evidence>
<dbReference type="Pfam" id="PF03033">
    <property type="entry name" value="Glyco_transf_28"/>
    <property type="match status" value="1"/>
</dbReference>
<organism evidence="13 14">
    <name type="scientific">Candidatus Kerfeldbacteria bacterium CG08_land_8_20_14_0_20_43_14</name>
    <dbReference type="NCBI Taxonomy" id="2014246"/>
    <lineage>
        <taxon>Bacteria</taxon>
        <taxon>Candidatus Kerfeldiibacteriota</taxon>
    </lineage>
</organism>
<evidence type="ECO:0000256" key="10">
    <source>
        <dbReference type="HAMAP-Rule" id="MF_00033"/>
    </source>
</evidence>
<dbReference type="PANTHER" id="PTHR21015:SF27">
    <property type="entry name" value="UDP-N-ACETYLGLUCOSAMINE--N-ACETYLMURAMYL-(PENTAPEPTIDE) PYROPHOSPHORYL-UNDECAPRENOL N-ACETYLGLUCOSAMINE TRANSFERASE"/>
    <property type="match status" value="1"/>
</dbReference>
<keyword evidence="8 10" id="KW-0131">Cell cycle</keyword>
<evidence type="ECO:0000313" key="13">
    <source>
        <dbReference type="EMBL" id="PIS40950.1"/>
    </source>
</evidence>
<keyword evidence="6 10" id="KW-0573">Peptidoglycan synthesis</keyword>
<dbReference type="InterPro" id="IPR004276">
    <property type="entry name" value="GlycoTrans_28_N"/>
</dbReference>
<evidence type="ECO:0000259" key="12">
    <source>
        <dbReference type="Pfam" id="PF04101"/>
    </source>
</evidence>
<sequence>MKILLVGGGTLGSINPLLAIAKEVKIRKPDIELVFWGSRNLFERKFVEEAGFEFFPIASGKFRRYFSFLNFTDAFKIFYAGFWTLKKLKELKPDLILTAGSFVAVPVAWSAWKLKLPLLMYQQDVELGLANKYISKRAKFKIATSDIAAKVVPGGSKVLGFSVRKILFEGKPENICKKFNFVPSKPVLLVIGGSTGALALNKKFIACLPRLSQDIQILHITGPGKGIPNVKRENYVQVPFINQELPDFYAAADLVISRAGSNVLAELAALKKAAIVVPLPKTHQEQNADYLHDHGVLTMSQESLEPEIFAAMIEENIFNLEKLQKLSQNISNIWQTDGAGKIAEFILKQ</sequence>
<keyword evidence="1 10" id="KW-1003">Cell membrane</keyword>
<dbReference type="GO" id="GO:0008360">
    <property type="term" value="P:regulation of cell shape"/>
    <property type="evidence" value="ECO:0007669"/>
    <property type="project" value="UniProtKB-KW"/>
</dbReference>
<keyword evidence="4 10" id="KW-0808">Transferase</keyword>
<dbReference type="Gene3D" id="3.40.50.2000">
    <property type="entry name" value="Glycogen Phosphorylase B"/>
    <property type="match status" value="2"/>
</dbReference>
<keyword evidence="3 10" id="KW-0328">Glycosyltransferase</keyword>
<feature type="binding site" evidence="10">
    <location>
        <position position="164"/>
    </location>
    <ligand>
        <name>UDP-N-acetyl-alpha-D-glucosamine</name>
        <dbReference type="ChEBI" id="CHEBI:57705"/>
    </ligand>
</feature>
<evidence type="ECO:0000259" key="11">
    <source>
        <dbReference type="Pfam" id="PF03033"/>
    </source>
</evidence>
<feature type="domain" description="Glycosyl transferase family 28 C-terminal" evidence="12">
    <location>
        <begin position="187"/>
        <end position="329"/>
    </location>
</feature>
<comment type="caution">
    <text evidence="13">The sequence shown here is derived from an EMBL/GenBank/DDBJ whole genome shotgun (WGS) entry which is preliminary data.</text>
</comment>
<name>A0A2H0YR60_9BACT</name>
<evidence type="ECO:0000256" key="4">
    <source>
        <dbReference type="ARBA" id="ARBA00022679"/>
    </source>
</evidence>
<dbReference type="AlphaFoldDB" id="A0A2H0YR60"/>
<protein>
    <recommendedName>
        <fullName evidence="10">UDP-N-acetylglucosamine--N-acetylmuramyl-(pentapeptide) pyrophosphoryl-undecaprenol N-acetylglucosamine transferase</fullName>
        <ecNumber evidence="10">2.4.1.227</ecNumber>
    </recommendedName>
    <alternativeName>
        <fullName evidence="10">Undecaprenyl-PP-MurNAc-pentapeptide-UDPGlcNAc GlcNAc transferase</fullName>
    </alternativeName>
</protein>
<comment type="subcellular location">
    <subcellularLocation>
        <location evidence="10">Cell membrane</location>
        <topology evidence="10">Peripheral membrane protein</topology>
        <orientation evidence="10">Cytoplasmic side</orientation>
    </subcellularLocation>
</comment>
<comment type="pathway">
    <text evidence="10">Cell wall biogenesis; peptidoglycan biosynthesis.</text>
</comment>
<dbReference type="Proteomes" id="UP000236845">
    <property type="component" value="Unassembled WGS sequence"/>
</dbReference>
<dbReference type="EC" id="2.4.1.227" evidence="10"/>
<dbReference type="GO" id="GO:0005886">
    <property type="term" value="C:plasma membrane"/>
    <property type="evidence" value="ECO:0007669"/>
    <property type="project" value="UniProtKB-SubCell"/>
</dbReference>
<dbReference type="GO" id="GO:0005975">
    <property type="term" value="P:carbohydrate metabolic process"/>
    <property type="evidence" value="ECO:0007669"/>
    <property type="project" value="InterPro"/>
</dbReference>
<dbReference type="HAMAP" id="MF_00033">
    <property type="entry name" value="MurG"/>
    <property type="match status" value="1"/>
</dbReference>
<evidence type="ECO:0000256" key="5">
    <source>
        <dbReference type="ARBA" id="ARBA00022960"/>
    </source>
</evidence>
<keyword evidence="5 10" id="KW-0133">Cell shape</keyword>
<proteinExistence type="inferred from homology"/>
<keyword evidence="9 10" id="KW-0961">Cell wall biogenesis/degradation</keyword>
<dbReference type="InterPro" id="IPR006009">
    <property type="entry name" value="GlcNAc_MurG"/>
</dbReference>
<accession>A0A2H0YR60</accession>
<evidence type="ECO:0000256" key="7">
    <source>
        <dbReference type="ARBA" id="ARBA00023136"/>
    </source>
</evidence>
<comment type="catalytic activity">
    <reaction evidence="10">
        <text>di-trans,octa-cis-undecaprenyl diphospho-N-acetyl-alpha-D-muramoyl-L-alanyl-D-glutamyl-meso-2,6-diaminopimeloyl-D-alanyl-D-alanine + UDP-N-acetyl-alpha-D-glucosamine = di-trans,octa-cis-undecaprenyl diphospho-[N-acetyl-alpha-D-glucosaminyl-(1-&gt;4)]-N-acetyl-alpha-D-muramoyl-L-alanyl-D-glutamyl-meso-2,6-diaminopimeloyl-D-alanyl-D-alanine + UDP + H(+)</text>
        <dbReference type="Rhea" id="RHEA:31227"/>
        <dbReference type="ChEBI" id="CHEBI:15378"/>
        <dbReference type="ChEBI" id="CHEBI:57705"/>
        <dbReference type="ChEBI" id="CHEBI:58223"/>
        <dbReference type="ChEBI" id="CHEBI:61387"/>
        <dbReference type="ChEBI" id="CHEBI:61388"/>
        <dbReference type="EC" id="2.4.1.227"/>
    </reaction>
</comment>
<reference evidence="14" key="1">
    <citation type="submission" date="2017-09" db="EMBL/GenBank/DDBJ databases">
        <title>Depth-based differentiation of microbial function through sediment-hosted aquifers and enrichment of novel symbionts in the deep terrestrial subsurface.</title>
        <authorList>
            <person name="Probst A.J."/>
            <person name="Ladd B."/>
            <person name="Jarett J.K."/>
            <person name="Geller-Mcgrath D.E."/>
            <person name="Sieber C.M.K."/>
            <person name="Emerson J.B."/>
            <person name="Anantharaman K."/>
            <person name="Thomas B.C."/>
            <person name="Malmstrom R."/>
            <person name="Stieglmeier M."/>
            <person name="Klingl A."/>
            <person name="Woyke T."/>
            <person name="Ryan C.M."/>
            <person name="Banfield J.F."/>
        </authorList>
    </citation>
    <scope>NUCLEOTIDE SEQUENCE [LARGE SCALE GENOMIC DNA]</scope>
</reference>
<dbReference type="CDD" id="cd03785">
    <property type="entry name" value="GT28_MurG"/>
    <property type="match status" value="1"/>
</dbReference>
<feature type="binding site" evidence="10">
    <location>
        <position position="284"/>
    </location>
    <ligand>
        <name>UDP-N-acetyl-alpha-D-glucosamine</name>
        <dbReference type="ChEBI" id="CHEBI:57705"/>
    </ligand>
</feature>
<dbReference type="UniPathway" id="UPA00219"/>
<dbReference type="InterPro" id="IPR007235">
    <property type="entry name" value="Glyco_trans_28_C"/>
</dbReference>
<dbReference type="SUPFAM" id="SSF53756">
    <property type="entry name" value="UDP-Glycosyltransferase/glycogen phosphorylase"/>
    <property type="match status" value="1"/>
</dbReference>
<comment type="similarity">
    <text evidence="10">Belongs to the glycosyltransferase 28 family. MurG subfamily.</text>
</comment>
<evidence type="ECO:0000256" key="9">
    <source>
        <dbReference type="ARBA" id="ARBA00023316"/>
    </source>
</evidence>
<dbReference type="GO" id="GO:0050511">
    <property type="term" value="F:undecaprenyldiphospho-muramoylpentapeptide beta-N-acetylglucosaminyltransferase activity"/>
    <property type="evidence" value="ECO:0007669"/>
    <property type="project" value="UniProtKB-UniRule"/>
</dbReference>
<dbReference type="GO" id="GO:0071555">
    <property type="term" value="P:cell wall organization"/>
    <property type="evidence" value="ECO:0007669"/>
    <property type="project" value="UniProtKB-KW"/>
</dbReference>
<dbReference type="PANTHER" id="PTHR21015">
    <property type="entry name" value="UDP-N-ACETYLGLUCOSAMINE--N-ACETYLMURAMYL-(PENTAPEPTIDE) PYROPHOSPHORYL-UNDECAPRENOL N-ACETYLGLUCOSAMINE TRANSFERASE 1"/>
    <property type="match status" value="1"/>
</dbReference>
<dbReference type="GO" id="GO:0051301">
    <property type="term" value="P:cell division"/>
    <property type="evidence" value="ECO:0007669"/>
    <property type="project" value="UniProtKB-KW"/>
</dbReference>
<evidence type="ECO:0000256" key="8">
    <source>
        <dbReference type="ARBA" id="ARBA00023306"/>
    </source>
</evidence>
<evidence type="ECO:0000256" key="6">
    <source>
        <dbReference type="ARBA" id="ARBA00022984"/>
    </source>
</evidence>